<dbReference type="KEGG" id="alam:RT761_01868"/>
<proteinExistence type="predicted"/>
<dbReference type="EMBL" id="CP065383">
    <property type="protein sequence ID" value="QPM68646.1"/>
    <property type="molecule type" value="Genomic_DNA"/>
</dbReference>
<feature type="chain" id="PRO_5030879037" evidence="1">
    <location>
        <begin position="30"/>
        <end position="594"/>
    </location>
</feature>
<gene>
    <name evidence="2" type="primary">cpdA</name>
    <name evidence="2" type="ORF">RT761_01868</name>
</gene>
<feature type="signal peptide" evidence="1">
    <location>
        <begin position="1"/>
        <end position="29"/>
    </location>
</feature>
<keyword evidence="3" id="KW-1185">Reference proteome</keyword>
<dbReference type="RefSeq" id="WP_218111142.1">
    <property type="nucleotide sequence ID" value="NZ_CP065383.1"/>
</dbReference>
<dbReference type="InterPro" id="IPR022507">
    <property type="entry name" value="Metallophosphoesterase_RPA4764"/>
</dbReference>
<accession>A0A7T1AMH1</accession>
<evidence type="ECO:0000313" key="2">
    <source>
        <dbReference type="EMBL" id="QPM68646.1"/>
    </source>
</evidence>
<dbReference type="Proteomes" id="UP000594463">
    <property type="component" value="Chromosome"/>
</dbReference>
<organism evidence="2 3">
    <name type="scientific">Atribacter laminatus</name>
    <dbReference type="NCBI Taxonomy" id="2847778"/>
    <lineage>
        <taxon>Bacteria</taxon>
        <taxon>Pseudomonadati</taxon>
        <taxon>Atribacterota</taxon>
        <taxon>Atribacteria</taxon>
        <taxon>Atribacterales</taxon>
        <taxon>Atribacteraceae</taxon>
        <taxon>Atribacter</taxon>
    </lineage>
</organism>
<dbReference type="InterPro" id="IPR029052">
    <property type="entry name" value="Metallo-depent_PP-like"/>
</dbReference>
<evidence type="ECO:0000313" key="3">
    <source>
        <dbReference type="Proteomes" id="UP000594463"/>
    </source>
</evidence>
<dbReference type="GO" id="GO:0004115">
    <property type="term" value="F:3',5'-cyclic-AMP phosphodiesterase activity"/>
    <property type="evidence" value="ECO:0007669"/>
    <property type="project" value="UniProtKB-EC"/>
</dbReference>
<dbReference type="SUPFAM" id="SSF56300">
    <property type="entry name" value="Metallo-dependent phosphatases"/>
    <property type="match status" value="1"/>
</dbReference>
<evidence type="ECO:0000256" key="1">
    <source>
        <dbReference type="SAM" id="SignalP"/>
    </source>
</evidence>
<dbReference type="EC" id="3.1.4.53" evidence="2"/>
<keyword evidence="2" id="KW-0378">Hydrolase</keyword>
<dbReference type="NCBIfam" id="TIGR03768">
    <property type="entry name" value="RPA4764"/>
    <property type="match status" value="1"/>
</dbReference>
<protein>
    <submittedName>
        <fullName evidence="2">3',5'-cyclic adenosine monophosphate phosphodiesterase CpdA</fullName>
        <ecNumber evidence="2">3.1.4.53</ecNumber>
    </submittedName>
</protein>
<dbReference type="Gene3D" id="3.60.21.10">
    <property type="match status" value="2"/>
</dbReference>
<dbReference type="AlphaFoldDB" id="A0A7T1AMH1"/>
<keyword evidence="1" id="KW-0732">Signal</keyword>
<name>A0A7T1AMH1_ATRLM</name>
<reference evidence="2 3" key="1">
    <citation type="journal article" date="2021" name="Nat. Commun.">
        <title>Isolation of a member of the candidate phylum Atribacteria reveals a unique cell membrane structure.</title>
        <authorList>
            <person name="Taiki K."/>
            <person name="Nobu M.K."/>
            <person name="Kusada H."/>
            <person name="Meng X.-Y."/>
            <person name="Hosoki N."/>
            <person name="Uematsu K."/>
            <person name="Yoshioka H."/>
            <person name="Kamagata Y."/>
            <person name="Tamaki H."/>
        </authorList>
    </citation>
    <scope>NUCLEOTIDE SEQUENCE [LARGE SCALE GENOMIC DNA]</scope>
    <source>
        <strain evidence="2 3">RT761</strain>
    </source>
</reference>
<sequence>MKPFFVNKKFCLALLMGMLIFSLPGYSKATVKDQQQPTGYPIASDVQTTTQRTIVPEPTPTTAINLWEISKYSQYGYGNWTYGPGLPYNKRLDLMPASYSGSAVTRIMKLLNFFTISDIHITDKESPNQLIYIQRLHPNLPIGTSLCSGVMLYTTHVLDAAIQTVNALHKQNPLDFGISLGDAINSTQYNELRWYIDVIDGKVITPSSGAHLGAETIDYQKPYQAAGLDKSIPWYQTLGNHDHFWMGSIPVDYSLRKDLRQSYVADEVFATGDVLRDPREINNRDYYVGVFDGSTPYGNIKYAGPVKDFKTPPKVAADPDRRSLLRTEWMQEFFNTSTLPIGHGFNLTDVENGFACYSFVPKSNIPLKVIVLDNTQQEDSGSVDIHGHGFLDSARWDWLKKELADGSAAGQLMIIAAHVPIGVEVTAPNSEMGWWTDPQNAVTLPDLIAELQSHPNFIMWIAGHRHLNTVKAFVSPDPVGAPEKGFWQVETSSLRDFPQQFRTFEIYLNSDATISIMITNVDPAVLEGTPAATSRKYAIAAAQIAGTWDTLTNWNPTNDPTVELMPTGSYNAELVTPLSPAMRKMLQNIETTQR</sequence>